<feature type="compositionally biased region" description="Acidic residues" evidence="1">
    <location>
        <begin position="2456"/>
        <end position="2474"/>
    </location>
</feature>
<dbReference type="Gene3D" id="3.30.40.10">
    <property type="entry name" value="Zinc/RING finger domain, C3HC4 (zinc finger)"/>
    <property type="match status" value="1"/>
</dbReference>
<dbReference type="EMBL" id="CDMZ01002535">
    <property type="protein sequence ID" value="CEM42811.1"/>
    <property type="molecule type" value="Genomic_DNA"/>
</dbReference>
<feature type="region of interest" description="Disordered" evidence="1">
    <location>
        <begin position="3907"/>
        <end position="3954"/>
    </location>
</feature>
<proteinExistence type="predicted"/>
<dbReference type="InterPro" id="IPR013637">
    <property type="entry name" value="Lys_sp_deMease-like_dom"/>
</dbReference>
<feature type="compositionally biased region" description="Basic and acidic residues" evidence="1">
    <location>
        <begin position="3907"/>
        <end position="3919"/>
    </location>
</feature>
<feature type="region of interest" description="Disordered" evidence="1">
    <location>
        <begin position="1957"/>
        <end position="1984"/>
    </location>
</feature>
<feature type="region of interest" description="Disordered" evidence="1">
    <location>
        <begin position="1420"/>
        <end position="1469"/>
    </location>
</feature>
<evidence type="ECO:0000259" key="2">
    <source>
        <dbReference type="Pfam" id="PF08429"/>
    </source>
</evidence>
<feature type="compositionally biased region" description="Gly residues" evidence="1">
    <location>
        <begin position="3923"/>
        <end position="3937"/>
    </location>
</feature>
<feature type="compositionally biased region" description="Low complexity" evidence="1">
    <location>
        <begin position="4106"/>
        <end position="4121"/>
    </location>
</feature>
<feature type="region of interest" description="Disordered" evidence="1">
    <location>
        <begin position="908"/>
        <end position="976"/>
    </location>
</feature>
<feature type="compositionally biased region" description="Low complexity" evidence="1">
    <location>
        <begin position="115"/>
        <end position="147"/>
    </location>
</feature>
<dbReference type="Pfam" id="PF08429">
    <property type="entry name" value="PLU-1"/>
    <property type="match status" value="2"/>
</dbReference>
<feature type="compositionally biased region" description="Gly residues" evidence="1">
    <location>
        <begin position="4190"/>
        <end position="4203"/>
    </location>
</feature>
<dbReference type="PANTHER" id="PTHR48125:SF10">
    <property type="entry name" value="OS12G0136300 PROTEIN"/>
    <property type="match status" value="1"/>
</dbReference>
<feature type="region of interest" description="Disordered" evidence="1">
    <location>
        <begin position="1616"/>
        <end position="1646"/>
    </location>
</feature>
<feature type="region of interest" description="Disordered" evidence="1">
    <location>
        <begin position="1"/>
        <end position="23"/>
    </location>
</feature>
<feature type="compositionally biased region" description="Basic and acidic residues" evidence="1">
    <location>
        <begin position="527"/>
        <end position="554"/>
    </location>
</feature>
<feature type="compositionally biased region" description="Basic and acidic residues" evidence="1">
    <location>
        <begin position="2475"/>
        <end position="2486"/>
    </location>
</feature>
<feature type="compositionally biased region" description="Basic and acidic residues" evidence="1">
    <location>
        <begin position="921"/>
        <end position="931"/>
    </location>
</feature>
<feature type="region of interest" description="Disordered" evidence="1">
    <location>
        <begin position="1870"/>
        <end position="1920"/>
    </location>
</feature>
<feature type="compositionally biased region" description="Low complexity" evidence="1">
    <location>
        <begin position="2916"/>
        <end position="2933"/>
    </location>
</feature>
<feature type="compositionally biased region" description="Basic and acidic residues" evidence="1">
    <location>
        <begin position="2321"/>
        <end position="2351"/>
    </location>
</feature>
<feature type="region of interest" description="Disordered" evidence="1">
    <location>
        <begin position="2903"/>
        <end position="2933"/>
    </location>
</feature>
<feature type="domain" description="Lysine-specific demethylase-like" evidence="2">
    <location>
        <begin position="640"/>
        <end position="841"/>
    </location>
</feature>
<feature type="region of interest" description="Disordered" evidence="1">
    <location>
        <begin position="1182"/>
        <end position="1204"/>
    </location>
</feature>
<feature type="compositionally biased region" description="Acidic residues" evidence="1">
    <location>
        <begin position="2247"/>
        <end position="2270"/>
    </location>
</feature>
<protein>
    <recommendedName>
        <fullName evidence="2">Lysine-specific demethylase-like domain-containing protein</fullName>
    </recommendedName>
</protein>
<sequence>MSSHQRSSLGAHGPGGHARQVLSAKSKKMIRTDELRYQAFVDPDFTGPPAPDGSADAHEMKWTPHLLDKWQKKDIVQKMRDLDNLRFVTPFNRFSEERYLHRVHRRLKDKEPPNQGEGQEGETSQSSSSSSSSSSSATAQPSAGPTSFAWGRAPREPRHARVVPAPVLPADLPISEFSLQEGIFALQSQLEDLKAWREKARALLDAPADVGRDLYELEEIENEGRLLSVRCEVSELPLLSALLANAEEYRQKVRAALGLFSCDLVSGRPDPSVERLVVKEMPDQEGKKISVRNLLDLIQEGEQTGVNTPELRFLRDQADAATRWQESKEIAVDEMSLEKCKELAEESQDGFVELPGYKELARQISAASWLERAEKASGPNRILTIETLRDLLEAEGAAHVSADNHPCKRELERRKAKTDAWLKRAEDPRLALARDGTWEAKFQDLVRIGQQWEEKRFNQRLAETEAIEKAHLQHAQQQGRERAAAAAGLSALPTGAAGGHGGLGVSQASSHISVTGGGDVHAPGGGERVRNVRQKALEDKKKQREMEKKKREEGLSLNQQLHDLTGMGALADPLTHQSVVPGGGAASSSPVGSGALSGVPVAASLVGAGASAAAGGGSQPALFSHFNKGAQSAERRVAEGKSYARSEELIGLKEIAELMDDYDDLRITIPLAKTLEGFARRCKRWSNRCERAIAGKLDLKDVQTVLNEGRALSYLANTSSELSRLGQLVEKTEDWAARTQVLLRRNRKALTDSQGILLTGDAKTLENARKRGQPSVDDMRKALDLPKAKDRATAEEVEALVEEGGDLKIQDSALMDHLTNIRARSQKWKDLAGDLFKKPARSSAFYQVVIALMMDCVKLSIAPSIEKDLRCELSYKCWTEEVRRLECPADADNIEDLNLRPDAEGFAHLCDPETPVGSRMGSEKDTHRASDDSPIDVDLSAPAGGMGMGMDDGGKEDEEVEGWTETPQDRADKEREQRKRWNELLKRPEKEFIQKLAALAEDVRERAQKMAALRGEARASRAEWKELLKEILREPVSVEDAVEEVKEIIQRAVSLEREVGKTPHDSPLDVISDLLKSVDACPVRIENVRVLEERNKQLLSIEREAAHLCNHKVASIAELQAFAERLEKEAARSSAAGGKGPERDGGDLGLRKAAEVRRHIEEALDWTRRYAELWGGDASRNVPAAAAGSSEETVNSSPSADSSGSLSMITTLMLNKWEHLHAEGKNLVARVPQVDELNGRLAEAREWVTEFDKFMLGAKSARMAKRMANKKKPSRVVSLGDAERFVRKPYAMGRRLGQFEELYQQVTSVKEIRNRGMAWLRKSASERADGGFHGYGEAVVPPEERRALLSALREFSEEGGAIVQELLMAPLTVSGLKEAIESELACRNDNLLLLEALIPGEIKMDQATERLNGALALAGAEGDGEEASGGNVNLSRGGEAENEGGGGASPRPPVGEEEGEHEGEDVDMTGGAAVNALTMTTWLDEMLYGDFDSCDDPHEVEATTAATPRLADPELVSALKASLLAAHQHLDEAEASEGRCEAVTDRRLQRLHHSELLHIPEELLKRVPFAQQVTQAKRQMMMQTRTFSERERGPQPSRPLTVSLRHDAALHAAAAAAQASKEPSAAEPSVVGEASESFSPPQADNPASVPPYAFSLSAAYHAHSSLAPSTLRVWKTNNKRLLTMMWQLKGRQSGDDDEGSDDGTGTAVKAQVTELKDEDAEDPKGAARPSPSEQPPVTSASVEGAVDLELSGLLSEFSPDALGKLAEKCGPIVKTKDMQRAGRSGLTVRQALILLHRSRKECPFEMDEPRKLEKMIAHTVAYHHFLYERYPFLREAAAPSDEPANANAVPSGSPNTPVVSVSCRELAHTFYPMDEDESDGSEKGDKEGEGHEEDDGDNRAVSKKPSAPGMSSIPPSPRLRLRRGMELRDGDRNSEGVLVGASASFSSSAAAAASSFSSSCDPAAEPMDVDAGSSSADSARRPKVPSWKKSKNLLRLSAVLGGTSTSEDWENLIYVKEDQPERAGSSSGEMKKEKDDDDEALIIADFRHKAEDPAGARKEKPKVTEREKWEDNRRWSYIVDPWVADIVSNVVLRKDNEKEEGVKAEEVNKGREDVEWRRGARRLVGGHPCRGDGLRSCFLDPWKMGLKVEELTRLVEEADGLPLQTPLKGRLMCAWLIAVDWAFRAREAAHLLPSSTLPRPWTQTLSLRASEFLFVAVSRRRQELEREKLEDQQRLEEYLEELRAQEEGEGEEEEEEEEEEEDAEMGDKEEESPPRNDESSPNAAEPPGAVGVMSDSDGVTGFVKKEGEEKEQDDPMVSSSSEERAEEPISPAEDAKGKGEEPESKKRRLDDPEQPEEAEANGAHHAETTAEVGDLGTKTEGVEEPPHPTSTSPAEAKAKAEAVPKADDADADMGVSQETGAPGVVPEVNGTETEVKAEGVTAPSPDGEEKEKGDAAEGESEGEGEGASEDAQDDEAQRALRKRDLPPPEPMQTRKKKINVIASADAVAAAEAAYYAESGIKQVIAQRGIGGGGTKRKREGTDAHSVGEDGVGSSVGPSCQASPSAAGGVEDPSSKGKKPVGGSSKSKSKKPPAGSRNAKGRTGPTLSAVGTSGFESFPGSSVSVVIPASPSGRPLNEDEPFDLSDAFLQTCQPETGKGLVFQPMKDEAPVLLMPIQKAFLWARAAADHLERYSPDMCGICAKEPPFDNQAVEWVACDCCGRWFHSPCVRRKKQQPPHAPRPPGATHSPPGAAVLPQHPSRVAAAVPPKAVKQPLGGAKEPVVAVVGGAAKKKGGAPAGGKKGASSQQQIAAPTIALLGGASAVRQQPPPSRPAHPTMQVLDDDDDDGNDGSEWVCPICMLSEIYQHPGGLLQTDQLAAEVPMVMQQQQQQAIAALAAPARARGGGKAGARGGKARGGSAVAKHSGGSTSGGPSFSLFGSLGDKNGPALSSHSSSHLASEERVVARSKWMNLPAHRRFPSVDRVVRLLTESMQPSMLLFADLPERAILQQRLALLMIWIWDWSRAVGGAVGNPPDELIGLAPDLKFFSALMTGRGESQGGGEGNGGQFSWPCSLDFPSPCAPVGFVTPSATERRMMAAAGKSIEELLDSGFWKSEGESEEQTLSSRQGGGRDFRRAPSVDGRSEVMSVSVVIRLDSQGVDVGGPTSRAPVSSSSPPTASPPTAAESSTEMAERSGGESSAPFVSSPAALSEFSFPESFPSGWSLLPQSLLVVAGEDSSKEFREDRRLLRVVLPNSLGVVYFKPPPRKGNRGGWKPLSCAPSLGNPPSAPPLSFRGWAARAAAGIMAGISSTSGLASELSLMERLAGWRQEAAGWLRQQAESDQSGEADEGGGINELHRLAASVPPHCPSDPPELIQLRLREDRVKEFHTELETVMTALDQIAGSEIDGTGAQVTYESPMIPQPQQPGAVPVAAPPPKLDILYFELPAIQEAARKIDCLSLREVSFVGKGRVTLFRLARKLIGLWHTSKKMDFVETRWIEWDRLCTEADSDSSSSRTAEEQKNNAAAAAKLTYADPIDEEAHKPTPSQGLLAKPQSDRWAARAALPPRYSIEEALAFRTEFEEFKEEVDKAGVLQRQNEGHKGNQGGHEGAEKEGLPAQHAPEEIGVEKAAEAKKEGGDSNPPKFSYNLCMLYNATGDLLKRFEEYVAKAKDLDERVAAAIAVQNSKPVAQTLDSLLQRGVEGTCEDAVKDLDPLLAVCKVADRVIAVEPQRAQKLLEILRQSKLAIAIIASVHREFIRRCRQQQQPPPEGSDKTVTVYASVERLQKVVEQFHLLRQSEVELRCRLPCMTKYFWRFSKPGPLEQEELDKLFGGSVQNAPLHEMEFSNPFLVYPDKLATADLEEVKVWSARCRTVVNKDEPTLVEMHRTLQDARNIPVNFGKHRLHQCLADKKQKQAQEAGRKRGQGGGVGMPPTVGGGQTSLSPQIQRGPPGRPAPMGAVTGGIDIRLDMLPPEFRTMPPSGHTRMPHPHPGMHGHSSFTFAAGTLPPNASPGGMPPSVQGRAPPGIPNVSPNPTRTATGGGPVIRPALPVLSPTTGGNPMSGLAASAGMAVGGFGGFMVQGPNGVPTLPSTGGAGGAQFLPGPAEPPQQQQQAQGETAGARQAETDETMGVSLPTADSESSKGPLSPPVAGAGGGVSADGSNGPPAGEQEISLSGLPVDTTNGTGPHHHGGGVGGSGGTGTNGG</sequence>
<feature type="region of interest" description="Disordered" evidence="1">
    <location>
        <begin position="2243"/>
        <end position="2498"/>
    </location>
</feature>
<dbReference type="InterPro" id="IPR011011">
    <property type="entry name" value="Znf_FYVE_PHD"/>
</dbReference>
<feature type="region of interest" description="Disordered" evidence="1">
    <location>
        <begin position="104"/>
        <end position="152"/>
    </location>
</feature>
<feature type="compositionally biased region" description="Basic and acidic residues" evidence="1">
    <location>
        <begin position="1880"/>
        <end position="1889"/>
    </location>
</feature>
<feature type="compositionally biased region" description="Gly residues" evidence="1">
    <location>
        <begin position="2903"/>
        <end position="2915"/>
    </location>
</feature>
<name>A0A0G4HFX2_9ALVE</name>
<feature type="compositionally biased region" description="Basic and acidic residues" evidence="1">
    <location>
        <begin position="967"/>
        <end position="976"/>
    </location>
</feature>
<feature type="compositionally biased region" description="Low complexity" evidence="1">
    <location>
        <begin position="1616"/>
        <end position="1626"/>
    </location>
</feature>
<accession>A0A0G4HFX2</accession>
<feature type="region of interest" description="Disordered" evidence="1">
    <location>
        <begin position="1712"/>
        <end position="1740"/>
    </location>
</feature>
<feature type="region of interest" description="Disordered" evidence="1">
    <location>
        <begin position="4084"/>
        <end position="4203"/>
    </location>
</feature>
<dbReference type="InterPro" id="IPR013083">
    <property type="entry name" value="Znf_RING/FYVE/PHD"/>
</dbReference>
<feature type="compositionally biased region" description="Basic and acidic residues" evidence="1">
    <location>
        <begin position="3607"/>
        <end position="3617"/>
    </location>
</feature>
<organism evidence="3">
    <name type="scientific">Chromera velia CCMP2878</name>
    <dbReference type="NCBI Taxonomy" id="1169474"/>
    <lineage>
        <taxon>Eukaryota</taxon>
        <taxon>Sar</taxon>
        <taxon>Alveolata</taxon>
        <taxon>Colpodellida</taxon>
        <taxon>Chromeraceae</taxon>
        <taxon>Chromera</taxon>
    </lineage>
</organism>
<dbReference type="CDD" id="cd15517">
    <property type="entry name" value="PHD_TCF19_like"/>
    <property type="match status" value="1"/>
</dbReference>
<feature type="region of interest" description="Disordered" evidence="1">
    <location>
        <begin position="3156"/>
        <end position="3201"/>
    </location>
</feature>
<evidence type="ECO:0000256" key="1">
    <source>
        <dbReference type="SAM" id="MobiDB-lite"/>
    </source>
</evidence>
<dbReference type="PANTHER" id="PTHR48125">
    <property type="entry name" value="LP07818P1"/>
    <property type="match status" value="1"/>
</dbReference>
<feature type="compositionally biased region" description="Gly residues" evidence="1">
    <location>
        <begin position="515"/>
        <end position="526"/>
    </location>
</feature>
<feature type="region of interest" description="Disordered" evidence="1">
    <location>
        <begin position="2821"/>
        <end position="2848"/>
    </location>
</feature>
<feature type="region of interest" description="Disordered" evidence="1">
    <location>
        <begin position="2731"/>
        <end position="2754"/>
    </location>
</feature>
<dbReference type="VEuPathDB" id="CryptoDB:Cvel_6656"/>
<feature type="region of interest" description="Disordered" evidence="1">
    <location>
        <begin position="2519"/>
        <end position="2612"/>
    </location>
</feature>
<feature type="region of interest" description="Disordered" evidence="1">
    <location>
        <begin position="3590"/>
        <end position="3617"/>
    </location>
</feature>
<feature type="compositionally biased region" description="Low complexity" evidence="1">
    <location>
        <begin position="3163"/>
        <end position="3187"/>
    </location>
</feature>
<feature type="compositionally biased region" description="Acidic residues" evidence="1">
    <location>
        <begin position="1455"/>
        <end position="1467"/>
    </location>
</feature>
<feature type="region of interest" description="Disordered" evidence="1">
    <location>
        <begin position="500"/>
        <end position="559"/>
    </location>
</feature>
<feature type="region of interest" description="Disordered" evidence="1">
    <location>
        <begin position="3112"/>
        <end position="3139"/>
    </location>
</feature>
<feature type="compositionally biased region" description="Low complexity" evidence="1">
    <location>
        <begin position="2580"/>
        <end position="2595"/>
    </location>
</feature>
<feature type="compositionally biased region" description="Basic and acidic residues" evidence="1">
    <location>
        <begin position="3128"/>
        <end position="3139"/>
    </location>
</feature>
<reference evidence="3" key="1">
    <citation type="submission" date="2014-11" db="EMBL/GenBank/DDBJ databases">
        <authorList>
            <person name="Otto D Thomas"/>
            <person name="Naeem Raeece"/>
        </authorList>
    </citation>
    <scope>NUCLEOTIDE SEQUENCE</scope>
</reference>
<feature type="compositionally biased region" description="Basic and acidic residues" evidence="1">
    <location>
        <begin position="2396"/>
        <end position="2408"/>
    </location>
</feature>
<feature type="domain" description="Lysine-specific demethylase-like" evidence="2">
    <location>
        <begin position="195"/>
        <end position="427"/>
    </location>
</feature>
<gene>
    <name evidence="3" type="ORF">Cvel_6656</name>
</gene>
<dbReference type="SUPFAM" id="SSF57903">
    <property type="entry name" value="FYVE/PHD zinc finger"/>
    <property type="match status" value="1"/>
</dbReference>
<evidence type="ECO:0000313" key="3">
    <source>
        <dbReference type="EMBL" id="CEM42811.1"/>
    </source>
</evidence>